<gene>
    <name evidence="2" type="ORF">GCM10009742_70460</name>
</gene>
<organism evidence="2 3">
    <name type="scientific">Kribbella karoonensis</name>
    <dbReference type="NCBI Taxonomy" id="324851"/>
    <lineage>
        <taxon>Bacteria</taxon>
        <taxon>Bacillati</taxon>
        <taxon>Actinomycetota</taxon>
        <taxon>Actinomycetes</taxon>
        <taxon>Propionibacteriales</taxon>
        <taxon>Kribbellaceae</taxon>
        <taxon>Kribbella</taxon>
    </lineage>
</organism>
<dbReference type="EMBL" id="BAAAND010000012">
    <property type="protein sequence ID" value="GAA1609738.1"/>
    <property type="molecule type" value="Genomic_DNA"/>
</dbReference>
<evidence type="ECO:0008006" key="4">
    <source>
        <dbReference type="Google" id="ProtNLM"/>
    </source>
</evidence>
<feature type="transmembrane region" description="Helical" evidence="1">
    <location>
        <begin position="68"/>
        <end position="92"/>
    </location>
</feature>
<evidence type="ECO:0000256" key="1">
    <source>
        <dbReference type="SAM" id="Phobius"/>
    </source>
</evidence>
<protein>
    <recommendedName>
        <fullName evidence="4">Zn-dependent protease with chaperone function</fullName>
    </recommendedName>
</protein>
<evidence type="ECO:0000313" key="2">
    <source>
        <dbReference type="EMBL" id="GAA1609738.1"/>
    </source>
</evidence>
<name>A0ABN2EKC5_9ACTN</name>
<accession>A0ABN2EKC5</accession>
<sequence length="413" mass="45903">MTMESTADCSQCSRPLPTDRRYAVWCRHCEWNLEPAPAAQEPAWQVERERKLADALAERPAAGPERSLGAFLLSLPVLLVPLPGLLGGIALLAFYRPVWFAAPFAVVLFVLTAVFRPRITRLPDSAQPVSRAEAPQLYDVLDRLAAQTGSPQLEHVVVTVDQRIAVDRIGRRYRRTLRIGLPSWSVLGPQERYAALAHALYDDRRGMHDRVLGAAQHIIGELAATVTPGRLDSAGDGRLHRMEGVVLIRSGSDDQILHSWLVKFFNAVLGPPLRGYWRLLHRLDLAGRQCREYRIDRRVAEHVGSEPAAAALERVLLAGICFRAAERAVRFDPAGDPLDTLRRTAAEIPEHEFARLVRVDRAQNGRSDAEHPPTWQRTRLLRAHPTPTTTVFAPSKDDELGTAARAALAALHD</sequence>
<keyword evidence="3" id="KW-1185">Reference proteome</keyword>
<dbReference type="RefSeq" id="WP_344199461.1">
    <property type="nucleotide sequence ID" value="NZ_BAAAND010000012.1"/>
</dbReference>
<keyword evidence="1" id="KW-0472">Membrane</keyword>
<proteinExistence type="predicted"/>
<keyword evidence="1" id="KW-0812">Transmembrane</keyword>
<feature type="transmembrane region" description="Helical" evidence="1">
    <location>
        <begin position="98"/>
        <end position="115"/>
    </location>
</feature>
<comment type="caution">
    <text evidence="2">The sequence shown here is derived from an EMBL/GenBank/DDBJ whole genome shotgun (WGS) entry which is preliminary data.</text>
</comment>
<reference evidence="2 3" key="1">
    <citation type="journal article" date="2019" name="Int. J. Syst. Evol. Microbiol.">
        <title>The Global Catalogue of Microorganisms (GCM) 10K type strain sequencing project: providing services to taxonomists for standard genome sequencing and annotation.</title>
        <authorList>
            <consortium name="The Broad Institute Genomics Platform"/>
            <consortium name="The Broad Institute Genome Sequencing Center for Infectious Disease"/>
            <person name="Wu L."/>
            <person name="Ma J."/>
        </authorList>
    </citation>
    <scope>NUCLEOTIDE SEQUENCE [LARGE SCALE GENOMIC DNA]</scope>
    <source>
        <strain evidence="2 3">JCM 14304</strain>
    </source>
</reference>
<keyword evidence="1" id="KW-1133">Transmembrane helix</keyword>
<evidence type="ECO:0000313" key="3">
    <source>
        <dbReference type="Proteomes" id="UP001500190"/>
    </source>
</evidence>
<dbReference type="Proteomes" id="UP001500190">
    <property type="component" value="Unassembled WGS sequence"/>
</dbReference>